<comment type="similarity">
    <text evidence="1 6">Belongs to the peptidase S10 family.</text>
</comment>
<dbReference type="GO" id="GO:0006508">
    <property type="term" value="P:proteolysis"/>
    <property type="evidence" value="ECO:0007669"/>
    <property type="project" value="UniProtKB-KW"/>
</dbReference>
<dbReference type="Proteomes" id="UP000235388">
    <property type="component" value="Unassembled WGS sequence"/>
</dbReference>
<keyword evidence="2 6" id="KW-0121">Carboxypeptidase</keyword>
<comment type="caution">
    <text evidence="7">The sequence shown here is derived from an EMBL/GenBank/DDBJ whole genome shotgun (WGS) entry which is preliminary data.</text>
</comment>
<accession>A0A2N5TH17</accession>
<dbReference type="PANTHER" id="PTHR11802:SF479">
    <property type="entry name" value="CARBOXYPEPTIDASE"/>
    <property type="match status" value="1"/>
</dbReference>
<keyword evidence="8" id="KW-1185">Reference proteome</keyword>
<dbReference type="PROSITE" id="PS00560">
    <property type="entry name" value="CARBOXYPEPT_SER_HIS"/>
    <property type="match status" value="1"/>
</dbReference>
<feature type="chain" id="PRO_5014488424" description="Carboxypeptidase" evidence="6">
    <location>
        <begin position="26"/>
        <end position="480"/>
    </location>
</feature>
<dbReference type="InterPro" id="IPR033124">
    <property type="entry name" value="Ser_caboxypep_his_AS"/>
</dbReference>
<dbReference type="OrthoDB" id="443318at2759"/>
<keyword evidence="5" id="KW-0325">Glycoprotein</keyword>
<dbReference type="PANTHER" id="PTHR11802">
    <property type="entry name" value="SERINE PROTEASE FAMILY S10 SERINE CARBOXYPEPTIDASE"/>
    <property type="match status" value="1"/>
</dbReference>
<evidence type="ECO:0000313" key="7">
    <source>
        <dbReference type="EMBL" id="PLW24784.1"/>
    </source>
</evidence>
<dbReference type="EMBL" id="PGCJ01000682">
    <property type="protein sequence ID" value="PLW24784.1"/>
    <property type="molecule type" value="Genomic_DNA"/>
</dbReference>
<reference evidence="7 8" key="1">
    <citation type="submission" date="2017-11" db="EMBL/GenBank/DDBJ databases">
        <title>De novo assembly and phasing of dikaryotic genomes from two isolates of Puccinia coronata f. sp. avenae, the causal agent of oat crown rust.</title>
        <authorList>
            <person name="Miller M.E."/>
            <person name="Zhang Y."/>
            <person name="Omidvar V."/>
            <person name="Sperschneider J."/>
            <person name="Schwessinger B."/>
            <person name="Raley C."/>
            <person name="Palmer J.M."/>
            <person name="Garnica D."/>
            <person name="Upadhyaya N."/>
            <person name="Rathjen J."/>
            <person name="Taylor J.M."/>
            <person name="Park R.F."/>
            <person name="Dodds P.N."/>
            <person name="Hirsch C.D."/>
            <person name="Kianian S.F."/>
            <person name="Figueroa M."/>
        </authorList>
    </citation>
    <scope>NUCLEOTIDE SEQUENCE [LARGE SCALE GENOMIC DNA]</scope>
    <source>
        <strain evidence="7">12NC29</strain>
    </source>
</reference>
<evidence type="ECO:0000256" key="3">
    <source>
        <dbReference type="ARBA" id="ARBA00022670"/>
    </source>
</evidence>
<organism evidence="7 8">
    <name type="scientific">Puccinia coronata f. sp. avenae</name>
    <dbReference type="NCBI Taxonomy" id="200324"/>
    <lineage>
        <taxon>Eukaryota</taxon>
        <taxon>Fungi</taxon>
        <taxon>Dikarya</taxon>
        <taxon>Basidiomycota</taxon>
        <taxon>Pucciniomycotina</taxon>
        <taxon>Pucciniomycetes</taxon>
        <taxon>Pucciniales</taxon>
        <taxon>Pucciniaceae</taxon>
        <taxon>Puccinia</taxon>
    </lineage>
</organism>
<proteinExistence type="inferred from homology"/>
<dbReference type="Pfam" id="PF00450">
    <property type="entry name" value="Peptidase_S10"/>
    <property type="match status" value="1"/>
</dbReference>
<keyword evidence="3 6" id="KW-0645">Protease</keyword>
<feature type="signal peptide" evidence="6">
    <location>
        <begin position="1"/>
        <end position="25"/>
    </location>
</feature>
<keyword evidence="4 6" id="KW-0378">Hydrolase</keyword>
<dbReference type="PROSITE" id="PS51257">
    <property type="entry name" value="PROKAR_LIPOPROTEIN"/>
    <property type="match status" value="1"/>
</dbReference>
<dbReference type="PRINTS" id="PR00724">
    <property type="entry name" value="CRBOXYPTASEC"/>
</dbReference>
<evidence type="ECO:0000256" key="2">
    <source>
        <dbReference type="ARBA" id="ARBA00022645"/>
    </source>
</evidence>
<dbReference type="GO" id="GO:0004185">
    <property type="term" value="F:serine-type carboxypeptidase activity"/>
    <property type="evidence" value="ECO:0007669"/>
    <property type="project" value="UniProtKB-UniRule"/>
</dbReference>
<dbReference type="AlphaFoldDB" id="A0A2N5TH17"/>
<evidence type="ECO:0000256" key="1">
    <source>
        <dbReference type="ARBA" id="ARBA00009431"/>
    </source>
</evidence>
<name>A0A2N5TH17_9BASI</name>
<evidence type="ECO:0000256" key="4">
    <source>
        <dbReference type="ARBA" id="ARBA00022801"/>
    </source>
</evidence>
<dbReference type="InterPro" id="IPR029058">
    <property type="entry name" value="AB_hydrolase_fold"/>
</dbReference>
<protein>
    <recommendedName>
        <fullName evidence="6">Carboxypeptidase</fullName>
        <ecNumber evidence="6">3.4.16.-</ecNumber>
    </recommendedName>
</protein>
<dbReference type="InterPro" id="IPR018202">
    <property type="entry name" value="Ser_caboxypep_ser_AS"/>
</dbReference>
<dbReference type="STRING" id="200324.A0A2N5TH17"/>
<gene>
    <name evidence="7" type="ORF">PCANC_27233</name>
</gene>
<dbReference type="Gene3D" id="3.40.50.1820">
    <property type="entry name" value="alpha/beta hydrolase"/>
    <property type="match status" value="1"/>
</dbReference>
<dbReference type="EC" id="3.4.16.-" evidence="6"/>
<dbReference type="InterPro" id="IPR001563">
    <property type="entry name" value="Peptidase_S10"/>
</dbReference>
<keyword evidence="6" id="KW-0732">Signal</keyword>
<dbReference type="PROSITE" id="PS00131">
    <property type="entry name" value="CARBOXYPEPT_SER_SER"/>
    <property type="match status" value="1"/>
</dbReference>
<dbReference type="SUPFAM" id="SSF53474">
    <property type="entry name" value="alpha/beta-Hydrolases"/>
    <property type="match status" value="1"/>
</dbReference>
<evidence type="ECO:0000313" key="8">
    <source>
        <dbReference type="Proteomes" id="UP000235388"/>
    </source>
</evidence>
<evidence type="ECO:0000256" key="6">
    <source>
        <dbReference type="RuleBase" id="RU361156"/>
    </source>
</evidence>
<evidence type="ECO:0000256" key="5">
    <source>
        <dbReference type="ARBA" id="ARBA00023180"/>
    </source>
</evidence>
<sequence>MRYPTWTHSLLACLLIFACGIQSKAVPPPSPVSTSAVSALKFKSREAQKYVVPQKLPSIDFPIPQTYAGLLKLSDKPDETEQLFFWLIPTENPAAAKNLALWTNGGPGCSSLLGAFQENGLIMWDEGREKAIKNPNSWSQVSNMLYLEHPTNVGFSTGKDVINNEDQVADYIFKFLNNFLKIFPEFNSANFYLTGESYAGMYLSYTANLIYSKQKELALKLQGVLFIDPVLTNAVYQEDIPVYPFIKLHQDSLKFNATFMKKLEATYQSCGYADFMDKYFKYPPPGAFPDIVADGAQAEKCRMRDVLSENNLPRNFDIYNILHKLGGADPLFRNASQPTYLDRPDVRKALNVNSTAPWFRCSDAKNIFPNGDSSIVPTESVLPNIIGKGKTIIAQGDLDGLLFLEGIKLGIQSMTWGGKQGFQTPIDTKFMVNGKLQGKYHTERGLTFVEVSGAGHMIPHDQPEAGLAIFEYLTGVRASL</sequence>